<dbReference type="GO" id="GO:0110154">
    <property type="term" value="P:RNA decapping"/>
    <property type="evidence" value="ECO:0007669"/>
    <property type="project" value="TreeGrafter"/>
</dbReference>
<dbReference type="GO" id="GO:0016791">
    <property type="term" value="F:phosphatase activity"/>
    <property type="evidence" value="ECO:0007669"/>
    <property type="project" value="TreeGrafter"/>
</dbReference>
<dbReference type="RefSeq" id="WP_008686894.1">
    <property type="nucleotide sequence ID" value="NZ_ANOH01000405.1"/>
</dbReference>
<reference evidence="2 3" key="1">
    <citation type="journal article" date="2013" name="Mar. Genomics">
        <title>Expression of sulfatases in Rhodopirellula baltica and the diversity of sulfatases in the genus Rhodopirellula.</title>
        <authorList>
            <person name="Wegner C.E."/>
            <person name="Richter-Heitmann T."/>
            <person name="Klindworth A."/>
            <person name="Klockow C."/>
            <person name="Richter M."/>
            <person name="Achstetter T."/>
            <person name="Glockner F.O."/>
            <person name="Harder J."/>
        </authorList>
    </citation>
    <scope>NUCLEOTIDE SEQUENCE [LARGE SCALE GENOMIC DNA]</scope>
    <source>
        <strain evidence="2 3">SM41</strain>
    </source>
</reference>
<dbReference type="CDD" id="cd00144">
    <property type="entry name" value="MPP_PPP_family"/>
    <property type="match status" value="1"/>
</dbReference>
<proteinExistence type="predicted"/>
<dbReference type="GO" id="GO:0008803">
    <property type="term" value="F:bis(5'-nucleosyl)-tetraphosphatase (symmetrical) activity"/>
    <property type="evidence" value="ECO:0007669"/>
    <property type="project" value="TreeGrafter"/>
</dbReference>
<dbReference type="EMBL" id="ANOH01000405">
    <property type="protein sequence ID" value="EMI52794.1"/>
    <property type="molecule type" value="Genomic_DNA"/>
</dbReference>
<dbReference type="Pfam" id="PF00149">
    <property type="entry name" value="Metallophos"/>
    <property type="match status" value="1"/>
</dbReference>
<gene>
    <name evidence="2" type="ORF">RSSM_05782</name>
</gene>
<evidence type="ECO:0000313" key="3">
    <source>
        <dbReference type="Proteomes" id="UP000011885"/>
    </source>
</evidence>
<name>M5TUT0_9BACT</name>
<comment type="caution">
    <text evidence="2">The sequence shown here is derived from an EMBL/GenBank/DDBJ whole genome shotgun (WGS) entry which is preliminary data.</text>
</comment>
<dbReference type="PATRIC" id="fig|1263870.3.peg.6126"/>
<dbReference type="PANTHER" id="PTHR42850">
    <property type="entry name" value="METALLOPHOSPHOESTERASE"/>
    <property type="match status" value="1"/>
</dbReference>
<organism evidence="2 3">
    <name type="scientific">Rhodopirellula sallentina SM41</name>
    <dbReference type="NCBI Taxonomy" id="1263870"/>
    <lineage>
        <taxon>Bacteria</taxon>
        <taxon>Pseudomonadati</taxon>
        <taxon>Planctomycetota</taxon>
        <taxon>Planctomycetia</taxon>
        <taxon>Pirellulales</taxon>
        <taxon>Pirellulaceae</taxon>
        <taxon>Rhodopirellula</taxon>
    </lineage>
</organism>
<feature type="domain" description="Calcineurin-like phosphoesterase" evidence="1">
    <location>
        <begin position="4"/>
        <end position="175"/>
    </location>
</feature>
<dbReference type="SUPFAM" id="SSF56300">
    <property type="entry name" value="Metallo-dependent phosphatases"/>
    <property type="match status" value="1"/>
</dbReference>
<protein>
    <submittedName>
        <fullName evidence="2">Serine/threonine protein phosphatase</fullName>
    </submittedName>
</protein>
<dbReference type="Proteomes" id="UP000011885">
    <property type="component" value="Unassembled WGS sequence"/>
</dbReference>
<dbReference type="Gene3D" id="3.60.21.10">
    <property type="match status" value="1"/>
</dbReference>
<dbReference type="InterPro" id="IPR029052">
    <property type="entry name" value="Metallo-depent_PP-like"/>
</dbReference>
<accession>M5TUT0</accession>
<dbReference type="OrthoDB" id="384253at2"/>
<keyword evidence="3" id="KW-1185">Reference proteome</keyword>
<dbReference type="GO" id="GO:0005737">
    <property type="term" value="C:cytoplasm"/>
    <property type="evidence" value="ECO:0007669"/>
    <property type="project" value="TreeGrafter"/>
</dbReference>
<dbReference type="InterPro" id="IPR050126">
    <property type="entry name" value="Ap4A_hydrolase"/>
</dbReference>
<dbReference type="InterPro" id="IPR004843">
    <property type="entry name" value="Calcineurin-like_PHP"/>
</dbReference>
<sequence length="219" mass="24531">MNGRLIAIGDIHGFNQPLQTLLEAIDPTPEDLIVTLGDYVDRGPDSKGVIDTLIDLGRRTQLVALQGNHEEMMLSVIRGDEPHHAWLRYGGVETLESYDFDGEMDFLPPDHLAFFESLGDYFVHDQFFFTHAAYDPTLEMDQQPTELLRWHSLRAGIPDPHFSGRIAVVGHTAHPEAEILDVGHLICLDTNCYGGGLLTAMEFPSKRVWQSNPQGVLVR</sequence>
<evidence type="ECO:0000259" key="1">
    <source>
        <dbReference type="Pfam" id="PF00149"/>
    </source>
</evidence>
<evidence type="ECO:0000313" key="2">
    <source>
        <dbReference type="EMBL" id="EMI52794.1"/>
    </source>
</evidence>
<dbReference type="AlphaFoldDB" id="M5TUT0"/>
<dbReference type="PANTHER" id="PTHR42850:SF4">
    <property type="entry name" value="ZINC-DEPENDENT ENDOPOLYPHOSPHATASE"/>
    <property type="match status" value="1"/>
</dbReference>